<dbReference type="AlphaFoldDB" id="A0A143PFP8"/>
<dbReference type="InterPro" id="IPR029058">
    <property type="entry name" value="AB_hydrolase_fold"/>
</dbReference>
<feature type="chain" id="PRO_5007511227" description="prolyl oligopeptidase" evidence="7">
    <location>
        <begin position="18"/>
        <end position="720"/>
    </location>
</feature>
<dbReference type="OrthoDB" id="9801421at2"/>
<dbReference type="EMBL" id="CP015136">
    <property type="protein sequence ID" value="AMY07246.1"/>
    <property type="molecule type" value="Genomic_DNA"/>
</dbReference>
<evidence type="ECO:0000259" key="9">
    <source>
        <dbReference type="Pfam" id="PF02897"/>
    </source>
</evidence>
<evidence type="ECO:0000256" key="1">
    <source>
        <dbReference type="ARBA" id="ARBA00001070"/>
    </source>
</evidence>
<feature type="domain" description="Peptidase S9A N-terminal" evidence="9">
    <location>
        <begin position="35"/>
        <end position="440"/>
    </location>
</feature>
<keyword evidence="6" id="KW-0720">Serine protease</keyword>
<dbReference type="GO" id="GO:0006508">
    <property type="term" value="P:proteolysis"/>
    <property type="evidence" value="ECO:0007669"/>
    <property type="project" value="UniProtKB-KW"/>
</dbReference>
<dbReference type="GO" id="GO:0004252">
    <property type="term" value="F:serine-type endopeptidase activity"/>
    <property type="evidence" value="ECO:0007669"/>
    <property type="project" value="UniProtKB-EC"/>
</dbReference>
<evidence type="ECO:0000256" key="4">
    <source>
        <dbReference type="ARBA" id="ARBA00022670"/>
    </source>
</evidence>
<feature type="domain" description="Peptidase S9 prolyl oligopeptidase catalytic" evidence="8">
    <location>
        <begin position="497"/>
        <end position="711"/>
    </location>
</feature>
<dbReference type="InterPro" id="IPR023302">
    <property type="entry name" value="Pept_S9A_N"/>
</dbReference>
<name>A0A143PFP8_LUTPR</name>
<dbReference type="KEGG" id="abac:LuPra_00413"/>
<dbReference type="PANTHER" id="PTHR42881:SF2">
    <property type="entry name" value="PROLYL ENDOPEPTIDASE"/>
    <property type="match status" value="1"/>
</dbReference>
<dbReference type="InterPro" id="IPR002470">
    <property type="entry name" value="Peptidase_S9A"/>
</dbReference>
<comment type="similarity">
    <text evidence="2">Belongs to the peptidase S9A family.</text>
</comment>
<evidence type="ECO:0000313" key="11">
    <source>
        <dbReference type="Proteomes" id="UP000076079"/>
    </source>
</evidence>
<evidence type="ECO:0000259" key="8">
    <source>
        <dbReference type="Pfam" id="PF00326"/>
    </source>
</evidence>
<sequence length="720" mass="78554" precursor="true">MRSLLALAMTAPLIAAAGTPAPAQTAAPAPPTAYPQTRTVPQVDDYFGTKVADPYRWLEDDNAADTKAWVEAQNAVTFDYLGKIAGRAAIRSRLTTLWNYERYGLPRKRGEHYVITRNDGLQNQAVYYRARSLEAPPEVLLDPNTLSADGTVAVGGTTFSDDGRYMAYSLSESGSDWIRWKVREIATGKDLDDEVRWSKFSSAAWLHDGSGFFYSRYDAPKEGAALTGVNKDQKVYFHKLGTSQDADVLIYARPDQPDWGLGADVTDDGKFLLIYQSEGTDPKNRIFVKDLARPDSKVEPFLNDFDAMYNIVGNDGGTFYVLTNQGAPRKRLVAITLGQASSSSWKSVIAEGPKQDVLDDVTMAANQFVATWQIDAQNKLRVYGLDGTMTHEVKLPTIGAVSFSGRREQAEGFYAFSSFAYPTAILKLDVASGRSTTFKQPKVAFDPAQYETVQVFYPSKDGTKVPMFITHKKGLAKNGANPTYLYGYGGFDISLTPSFSPANLAWMEMGGVYAVANLRGGGEYGKAWHDAGRLKNKQNVFDDFIAAAEYLIKEKYTSTPKLAIGGGSNGGLLVGAAITQRPDLFGAALPAVGVMDMLRFHKFTIGWAWKSDYGSSETKEGFDVLYKYSPLHNLKPGTAYPATMVTTADHDDRVVPAHSFKFAATLQASHKGPNPVLIRIETKAGHGAGKPTSKQIEEAADKWAFLAATLGVVVKPTGSN</sequence>
<keyword evidence="7" id="KW-0732">Signal</keyword>
<dbReference type="SUPFAM" id="SSF53474">
    <property type="entry name" value="alpha/beta-Hydrolases"/>
    <property type="match status" value="1"/>
</dbReference>
<comment type="catalytic activity">
    <reaction evidence="1">
        <text>Hydrolysis of Pro-|-Xaa &gt;&gt; Ala-|-Xaa in oligopeptides.</text>
        <dbReference type="EC" id="3.4.21.26"/>
    </reaction>
</comment>
<accession>A0A143PFP8</accession>
<evidence type="ECO:0000256" key="6">
    <source>
        <dbReference type="ARBA" id="ARBA00022825"/>
    </source>
</evidence>
<dbReference type="Gene3D" id="2.130.10.120">
    <property type="entry name" value="Prolyl oligopeptidase, N-terminal domain"/>
    <property type="match status" value="1"/>
</dbReference>
<keyword evidence="5 10" id="KW-0378">Hydrolase</keyword>
<dbReference type="InterPro" id="IPR001375">
    <property type="entry name" value="Peptidase_S9_cat"/>
</dbReference>
<dbReference type="InterPro" id="IPR051167">
    <property type="entry name" value="Prolyl_oligopep/macrocyclase"/>
</dbReference>
<dbReference type="RefSeq" id="WP_110169221.1">
    <property type="nucleotide sequence ID" value="NZ_CP015136.1"/>
</dbReference>
<dbReference type="GO" id="GO:0070012">
    <property type="term" value="F:oligopeptidase activity"/>
    <property type="evidence" value="ECO:0007669"/>
    <property type="project" value="TreeGrafter"/>
</dbReference>
<dbReference type="PATRIC" id="fig|1813736.3.peg.433"/>
<dbReference type="FunFam" id="3.40.50.1820:FF:000005">
    <property type="entry name" value="Prolyl endopeptidase"/>
    <property type="match status" value="1"/>
</dbReference>
<gene>
    <name evidence="10" type="primary">f1pep1_1</name>
    <name evidence="10" type="ORF">LuPra_00413</name>
</gene>
<reference evidence="11" key="2">
    <citation type="submission" date="2016-04" db="EMBL/GenBank/DDBJ databases">
        <title>First Complete Genome Sequence of a Subdivision 6 Acidobacterium.</title>
        <authorList>
            <person name="Huang S."/>
            <person name="Vieira S."/>
            <person name="Bunk B."/>
            <person name="Riedel T."/>
            <person name="Sproeer C."/>
            <person name="Overmann J."/>
        </authorList>
    </citation>
    <scope>NUCLEOTIDE SEQUENCE [LARGE SCALE GENOMIC DNA]</scope>
    <source>
        <strain evidence="11">DSM 100886 HEG_-6_39</strain>
    </source>
</reference>
<evidence type="ECO:0000256" key="5">
    <source>
        <dbReference type="ARBA" id="ARBA00022801"/>
    </source>
</evidence>
<keyword evidence="4" id="KW-0645">Protease</keyword>
<dbReference type="PRINTS" id="PR00862">
    <property type="entry name" value="PROLIGOPTASE"/>
</dbReference>
<dbReference type="Pfam" id="PF00326">
    <property type="entry name" value="Peptidase_S9"/>
    <property type="match status" value="1"/>
</dbReference>
<keyword evidence="11" id="KW-1185">Reference proteome</keyword>
<dbReference type="PROSITE" id="PS00708">
    <property type="entry name" value="PRO_ENDOPEP_SER"/>
    <property type="match status" value="1"/>
</dbReference>
<protein>
    <recommendedName>
        <fullName evidence="3">prolyl oligopeptidase</fullName>
        <ecNumber evidence="3">3.4.21.26</ecNumber>
    </recommendedName>
</protein>
<dbReference type="Proteomes" id="UP000076079">
    <property type="component" value="Chromosome"/>
</dbReference>
<evidence type="ECO:0000256" key="7">
    <source>
        <dbReference type="SAM" id="SignalP"/>
    </source>
</evidence>
<evidence type="ECO:0000313" key="10">
    <source>
        <dbReference type="EMBL" id="AMY07246.1"/>
    </source>
</evidence>
<evidence type="ECO:0000256" key="3">
    <source>
        <dbReference type="ARBA" id="ARBA00011897"/>
    </source>
</evidence>
<reference evidence="10 11" key="1">
    <citation type="journal article" date="2016" name="Genome Announc.">
        <title>First Complete Genome Sequence of a Subdivision 6 Acidobacterium Strain.</title>
        <authorList>
            <person name="Huang S."/>
            <person name="Vieira S."/>
            <person name="Bunk B."/>
            <person name="Riedel T."/>
            <person name="Sproer C."/>
            <person name="Overmann J."/>
        </authorList>
    </citation>
    <scope>NUCLEOTIDE SEQUENCE [LARGE SCALE GENOMIC DNA]</scope>
    <source>
        <strain evidence="11">DSM 100886 HEG_-6_39</strain>
    </source>
</reference>
<dbReference type="SUPFAM" id="SSF50993">
    <property type="entry name" value="Peptidase/esterase 'gauge' domain"/>
    <property type="match status" value="1"/>
</dbReference>
<dbReference type="PANTHER" id="PTHR42881">
    <property type="entry name" value="PROLYL ENDOPEPTIDASE"/>
    <property type="match status" value="1"/>
</dbReference>
<dbReference type="GO" id="GO:0005829">
    <property type="term" value="C:cytosol"/>
    <property type="evidence" value="ECO:0007669"/>
    <property type="project" value="TreeGrafter"/>
</dbReference>
<dbReference type="STRING" id="1855912.LuPra_00413"/>
<evidence type="ECO:0000256" key="2">
    <source>
        <dbReference type="ARBA" id="ARBA00005228"/>
    </source>
</evidence>
<dbReference type="Pfam" id="PF02897">
    <property type="entry name" value="Peptidase_S9_N"/>
    <property type="match status" value="1"/>
</dbReference>
<dbReference type="InterPro" id="IPR002471">
    <property type="entry name" value="Pept_S9_AS"/>
</dbReference>
<feature type="signal peptide" evidence="7">
    <location>
        <begin position="1"/>
        <end position="17"/>
    </location>
</feature>
<organism evidence="10 11">
    <name type="scientific">Luteitalea pratensis</name>
    <dbReference type="NCBI Taxonomy" id="1855912"/>
    <lineage>
        <taxon>Bacteria</taxon>
        <taxon>Pseudomonadati</taxon>
        <taxon>Acidobacteriota</taxon>
        <taxon>Vicinamibacteria</taxon>
        <taxon>Vicinamibacterales</taxon>
        <taxon>Vicinamibacteraceae</taxon>
        <taxon>Luteitalea</taxon>
    </lineage>
</organism>
<dbReference type="EC" id="3.4.21.26" evidence="3"/>
<dbReference type="FunFam" id="2.130.10.120:FF:000001">
    <property type="entry name" value="Prolyl endopeptidase"/>
    <property type="match status" value="1"/>
</dbReference>
<dbReference type="Gene3D" id="3.40.50.1820">
    <property type="entry name" value="alpha/beta hydrolase"/>
    <property type="match status" value="1"/>
</dbReference>
<proteinExistence type="inferred from homology"/>